<accession>A0ACB8R4N0</accession>
<name>A0ACB8R4N0_9AGAM</name>
<evidence type="ECO:0000313" key="2">
    <source>
        <dbReference type="Proteomes" id="UP000814033"/>
    </source>
</evidence>
<evidence type="ECO:0000313" key="1">
    <source>
        <dbReference type="EMBL" id="KAI0039014.1"/>
    </source>
</evidence>
<organism evidence="1 2">
    <name type="scientific">Auriscalpium vulgare</name>
    <dbReference type="NCBI Taxonomy" id="40419"/>
    <lineage>
        <taxon>Eukaryota</taxon>
        <taxon>Fungi</taxon>
        <taxon>Dikarya</taxon>
        <taxon>Basidiomycota</taxon>
        <taxon>Agaricomycotina</taxon>
        <taxon>Agaricomycetes</taxon>
        <taxon>Russulales</taxon>
        <taxon>Auriscalpiaceae</taxon>
        <taxon>Auriscalpium</taxon>
    </lineage>
</organism>
<proteinExistence type="predicted"/>
<comment type="caution">
    <text evidence="1">The sequence shown here is derived from an EMBL/GenBank/DDBJ whole genome shotgun (WGS) entry which is preliminary data.</text>
</comment>
<reference evidence="1" key="1">
    <citation type="submission" date="2021-02" db="EMBL/GenBank/DDBJ databases">
        <authorList>
            <consortium name="DOE Joint Genome Institute"/>
            <person name="Ahrendt S."/>
            <person name="Looney B.P."/>
            <person name="Miyauchi S."/>
            <person name="Morin E."/>
            <person name="Drula E."/>
            <person name="Courty P.E."/>
            <person name="Chicoki N."/>
            <person name="Fauchery L."/>
            <person name="Kohler A."/>
            <person name="Kuo A."/>
            <person name="Labutti K."/>
            <person name="Pangilinan J."/>
            <person name="Lipzen A."/>
            <person name="Riley R."/>
            <person name="Andreopoulos W."/>
            <person name="He G."/>
            <person name="Johnson J."/>
            <person name="Barry K.W."/>
            <person name="Grigoriev I.V."/>
            <person name="Nagy L."/>
            <person name="Hibbett D."/>
            <person name="Henrissat B."/>
            <person name="Matheny P.B."/>
            <person name="Labbe J."/>
            <person name="Martin F."/>
        </authorList>
    </citation>
    <scope>NUCLEOTIDE SEQUENCE</scope>
    <source>
        <strain evidence="1">FP105234-sp</strain>
    </source>
</reference>
<protein>
    <submittedName>
        <fullName evidence="1">Uncharacterized protein</fullName>
    </submittedName>
</protein>
<keyword evidence="2" id="KW-1185">Reference proteome</keyword>
<reference evidence="1" key="2">
    <citation type="journal article" date="2022" name="New Phytol.">
        <title>Evolutionary transition to the ectomycorrhizal habit in the genomes of a hyperdiverse lineage of mushroom-forming fungi.</title>
        <authorList>
            <person name="Looney B."/>
            <person name="Miyauchi S."/>
            <person name="Morin E."/>
            <person name="Drula E."/>
            <person name="Courty P.E."/>
            <person name="Kohler A."/>
            <person name="Kuo A."/>
            <person name="LaButti K."/>
            <person name="Pangilinan J."/>
            <person name="Lipzen A."/>
            <person name="Riley R."/>
            <person name="Andreopoulos W."/>
            <person name="He G."/>
            <person name="Johnson J."/>
            <person name="Nolan M."/>
            <person name="Tritt A."/>
            <person name="Barry K.W."/>
            <person name="Grigoriev I.V."/>
            <person name="Nagy L.G."/>
            <person name="Hibbett D."/>
            <person name="Henrissat B."/>
            <person name="Matheny P.B."/>
            <person name="Labbe J."/>
            <person name="Martin F.M."/>
        </authorList>
    </citation>
    <scope>NUCLEOTIDE SEQUENCE</scope>
    <source>
        <strain evidence="1">FP105234-sp</strain>
    </source>
</reference>
<gene>
    <name evidence="1" type="ORF">FA95DRAFT_1567390</name>
</gene>
<sequence length="455" mass="51393">MSSSFSALIAYSNLKTEESERAVQAALAERKRKEALRIKQQEEADRKERQLQAKLREQHFQAEQREKDRLAALQRAQEARRLEAKRREDDHRESMLHGPKRSKSYPSSSSASTRDELRRRRFHEGLDDDDDDADSPGTALTREEKRQRRIANEYRLASGRRPTSGYSKSGRRLPGGALDMATPAPSHTPPDAAGSVRSRLAAIPNTLTKLNVVKRDTRTIDEIVRDREKARDGKVLDGDEAKEFHNWFGKSKEDKRVASAKKAESSRSASLSDSRSNTPSAPSKSSMLPSPKRQAISRTALAFGKGASSTSKARPPPPPASKLQSKPASRPAQHKLASSRAGSSKPPLKKRTRSLSLSDDESHGSMSPPPRKRKASQPSYSAEIWEMFGKNRDAYVQRDVFSDDEDMEADARSLEAEELKSARLARKEDQLAEEEERRREEEKRRRKKERDRRGY</sequence>
<dbReference type="Proteomes" id="UP000814033">
    <property type="component" value="Unassembled WGS sequence"/>
</dbReference>
<dbReference type="EMBL" id="MU276371">
    <property type="protein sequence ID" value="KAI0039014.1"/>
    <property type="molecule type" value="Genomic_DNA"/>
</dbReference>